<evidence type="ECO:0000313" key="7">
    <source>
        <dbReference type="Proteomes" id="UP000198512"/>
    </source>
</evidence>
<sequence>MPFANTPDLAEMDRQSLFHPLTSIADHLRDGPAIYAHAEGALITDDQGRELLDMGAGLWCVNVGYGRTELADAASQAMKQLSFQHLFGSAASEPSIRLADRLLNLFREKANAPQMARVFFGTSGSDANDTAVKMVRYYNNLRGRPAKKKIISRIGSYHGVTLASGSLTGIESYHKAFDLPLSGVLHTSCPHHYAFAQAGESEADFCSRMVADLEALIVREGADSIAAFIAEPVMGTGGVLLPPAGYFEKVQALLDQHDILLIVDEVITGFGRTGHWFGTGAYQLRPDIVSLAKGLTSAYFPLSASIVSQRMWSVFEAASPTVGTFMHGFTYSGHPVGCAVALANLDLMERESLVENAACLGPYLLDALQTRLGDNPYVGDIRGIGLMVGVEFIADRATRTPFAAHQAPHRIVARHAKAAGVLTRALPFGHVNSFSPPLSITRAQIDRGVEAYARALDSARPELDALLGV</sequence>
<name>A0ABY1B4N8_9PSED</name>
<organism evidence="6 7">
    <name type="scientific">Pseudomonas cuatrocienegasensis</name>
    <dbReference type="NCBI Taxonomy" id="543360"/>
    <lineage>
        <taxon>Bacteria</taxon>
        <taxon>Pseudomonadati</taxon>
        <taxon>Pseudomonadota</taxon>
        <taxon>Gammaproteobacteria</taxon>
        <taxon>Pseudomonadales</taxon>
        <taxon>Pseudomonadaceae</taxon>
        <taxon>Pseudomonas</taxon>
    </lineage>
</organism>
<protein>
    <submittedName>
        <fullName evidence="6">L-2,4-diaminobutyrate transaminase</fullName>
    </submittedName>
</protein>
<keyword evidence="4 5" id="KW-0663">Pyridoxal phosphate</keyword>
<dbReference type="InterPro" id="IPR015421">
    <property type="entry name" value="PyrdxlP-dep_Trfase_major"/>
</dbReference>
<dbReference type="Pfam" id="PF00202">
    <property type="entry name" value="Aminotran_3"/>
    <property type="match status" value="1"/>
</dbReference>
<keyword evidence="7" id="KW-1185">Reference proteome</keyword>
<keyword evidence="2" id="KW-0032">Aminotransferase</keyword>
<dbReference type="PROSITE" id="PS00600">
    <property type="entry name" value="AA_TRANSFER_CLASS_3"/>
    <property type="match status" value="1"/>
</dbReference>
<comment type="caution">
    <text evidence="6">The sequence shown here is derived from an EMBL/GenBank/DDBJ whole genome shotgun (WGS) entry which is preliminary data.</text>
</comment>
<dbReference type="Gene3D" id="3.40.640.10">
    <property type="entry name" value="Type I PLP-dependent aspartate aminotransferase-like (Major domain)"/>
    <property type="match status" value="1"/>
</dbReference>
<gene>
    <name evidence="6" type="ORF">SAMN05216600_102229</name>
</gene>
<dbReference type="NCBIfam" id="NF004767">
    <property type="entry name" value="PRK06105.1"/>
    <property type="match status" value="1"/>
</dbReference>
<evidence type="ECO:0000256" key="4">
    <source>
        <dbReference type="ARBA" id="ARBA00022898"/>
    </source>
</evidence>
<evidence type="ECO:0000313" key="6">
    <source>
        <dbReference type="EMBL" id="SEP90829.1"/>
    </source>
</evidence>
<comment type="similarity">
    <text evidence="5">Belongs to the class-III pyridoxal-phosphate-dependent aminotransferase family.</text>
</comment>
<dbReference type="EMBL" id="FOFP01000002">
    <property type="protein sequence ID" value="SEP90829.1"/>
    <property type="molecule type" value="Genomic_DNA"/>
</dbReference>
<evidence type="ECO:0000256" key="1">
    <source>
        <dbReference type="ARBA" id="ARBA00001933"/>
    </source>
</evidence>
<dbReference type="SUPFAM" id="SSF53383">
    <property type="entry name" value="PLP-dependent transferases"/>
    <property type="match status" value="1"/>
</dbReference>
<accession>A0ABY1B4N8</accession>
<dbReference type="InterPro" id="IPR015424">
    <property type="entry name" value="PyrdxlP-dep_Trfase"/>
</dbReference>
<comment type="cofactor">
    <cofactor evidence="1">
        <name>pyridoxal 5'-phosphate</name>
        <dbReference type="ChEBI" id="CHEBI:597326"/>
    </cofactor>
</comment>
<dbReference type="PANTHER" id="PTHR42684:SF3">
    <property type="entry name" value="ADENOSYLMETHIONINE-8-AMINO-7-OXONONANOATE AMINOTRANSFERASE"/>
    <property type="match status" value="1"/>
</dbReference>
<dbReference type="CDD" id="cd00610">
    <property type="entry name" value="OAT_like"/>
    <property type="match status" value="1"/>
</dbReference>
<dbReference type="InterPro" id="IPR015422">
    <property type="entry name" value="PyrdxlP-dep_Trfase_small"/>
</dbReference>
<proteinExistence type="inferred from homology"/>
<reference evidence="6 7" key="1">
    <citation type="submission" date="2016-10" db="EMBL/GenBank/DDBJ databases">
        <authorList>
            <person name="Varghese N."/>
            <person name="Submissions S."/>
        </authorList>
    </citation>
    <scope>NUCLEOTIDE SEQUENCE [LARGE SCALE GENOMIC DNA]</scope>
    <source>
        <strain evidence="6 7">CIP 109853</strain>
    </source>
</reference>
<dbReference type="Gene3D" id="3.90.1150.10">
    <property type="entry name" value="Aspartate Aminotransferase, domain 1"/>
    <property type="match status" value="1"/>
</dbReference>
<evidence type="ECO:0000256" key="3">
    <source>
        <dbReference type="ARBA" id="ARBA00022679"/>
    </source>
</evidence>
<evidence type="ECO:0000256" key="2">
    <source>
        <dbReference type="ARBA" id="ARBA00022576"/>
    </source>
</evidence>
<dbReference type="PANTHER" id="PTHR42684">
    <property type="entry name" value="ADENOSYLMETHIONINE-8-AMINO-7-OXONONANOATE AMINOTRANSFERASE"/>
    <property type="match status" value="1"/>
</dbReference>
<keyword evidence="3" id="KW-0808">Transferase</keyword>
<dbReference type="InterPro" id="IPR049704">
    <property type="entry name" value="Aminotrans_3_PPA_site"/>
</dbReference>
<dbReference type="InterPro" id="IPR005814">
    <property type="entry name" value="Aminotrans_3"/>
</dbReference>
<evidence type="ECO:0000256" key="5">
    <source>
        <dbReference type="RuleBase" id="RU003560"/>
    </source>
</evidence>
<dbReference type="Proteomes" id="UP000198512">
    <property type="component" value="Unassembled WGS sequence"/>
</dbReference>
<dbReference type="RefSeq" id="WP_208600954.1">
    <property type="nucleotide sequence ID" value="NZ_FOFP01000002.1"/>
</dbReference>